<dbReference type="Proteomes" id="UP001218188">
    <property type="component" value="Unassembled WGS sequence"/>
</dbReference>
<evidence type="ECO:0000313" key="3">
    <source>
        <dbReference type="Proteomes" id="UP001218188"/>
    </source>
</evidence>
<gene>
    <name evidence="2" type="ORF">C8F04DRAFT_1100714</name>
</gene>
<reference evidence="2" key="1">
    <citation type="submission" date="2023-03" db="EMBL/GenBank/DDBJ databases">
        <title>Massive genome expansion in bonnet fungi (Mycena s.s.) driven by repeated elements and novel gene families across ecological guilds.</title>
        <authorList>
            <consortium name="Lawrence Berkeley National Laboratory"/>
            <person name="Harder C.B."/>
            <person name="Miyauchi S."/>
            <person name="Viragh M."/>
            <person name="Kuo A."/>
            <person name="Thoen E."/>
            <person name="Andreopoulos B."/>
            <person name="Lu D."/>
            <person name="Skrede I."/>
            <person name="Drula E."/>
            <person name="Henrissat B."/>
            <person name="Morin E."/>
            <person name="Kohler A."/>
            <person name="Barry K."/>
            <person name="LaButti K."/>
            <person name="Morin E."/>
            <person name="Salamov A."/>
            <person name="Lipzen A."/>
            <person name="Mereny Z."/>
            <person name="Hegedus B."/>
            <person name="Baldrian P."/>
            <person name="Stursova M."/>
            <person name="Weitz H."/>
            <person name="Taylor A."/>
            <person name="Grigoriev I.V."/>
            <person name="Nagy L.G."/>
            <person name="Martin F."/>
            <person name="Kauserud H."/>
        </authorList>
    </citation>
    <scope>NUCLEOTIDE SEQUENCE</scope>
    <source>
        <strain evidence="2">CBHHK200</strain>
    </source>
</reference>
<keyword evidence="3" id="KW-1185">Reference proteome</keyword>
<sequence>MFSRPHRNCLKKLGRYSIRRLVFLKFRSIPVNSAWSSCVGCLTLLAREAANHSVPRSPWHQHRPTPFLPNKKWNSPYTRTLGRQVGHGRSRLGTPDTRILLNSGDAPNNFQTSISVGPQSPTRTVQNRAKMGGENLGFWVRSETAPKSRSL</sequence>
<organism evidence="2 3">
    <name type="scientific">Mycena alexandri</name>
    <dbReference type="NCBI Taxonomy" id="1745969"/>
    <lineage>
        <taxon>Eukaryota</taxon>
        <taxon>Fungi</taxon>
        <taxon>Dikarya</taxon>
        <taxon>Basidiomycota</taxon>
        <taxon>Agaricomycotina</taxon>
        <taxon>Agaricomycetes</taxon>
        <taxon>Agaricomycetidae</taxon>
        <taxon>Agaricales</taxon>
        <taxon>Marasmiineae</taxon>
        <taxon>Mycenaceae</taxon>
        <taxon>Mycena</taxon>
    </lineage>
</organism>
<feature type="region of interest" description="Disordered" evidence="1">
    <location>
        <begin position="55"/>
        <end position="74"/>
    </location>
</feature>
<dbReference type="EMBL" id="JARJCM010000055">
    <property type="protein sequence ID" value="KAJ7034709.1"/>
    <property type="molecule type" value="Genomic_DNA"/>
</dbReference>
<comment type="caution">
    <text evidence="2">The sequence shown here is derived from an EMBL/GenBank/DDBJ whole genome shotgun (WGS) entry which is preliminary data.</text>
</comment>
<name>A0AAD6SW02_9AGAR</name>
<proteinExistence type="predicted"/>
<protein>
    <submittedName>
        <fullName evidence="2">Uncharacterized protein</fullName>
    </submittedName>
</protein>
<evidence type="ECO:0000256" key="1">
    <source>
        <dbReference type="SAM" id="MobiDB-lite"/>
    </source>
</evidence>
<accession>A0AAD6SW02</accession>
<evidence type="ECO:0000313" key="2">
    <source>
        <dbReference type="EMBL" id="KAJ7034709.1"/>
    </source>
</evidence>
<dbReference type="AlphaFoldDB" id="A0AAD6SW02"/>